<feature type="domain" description="Multidrug resistance protein MdtA-like beta-barrel" evidence="6">
    <location>
        <begin position="200"/>
        <end position="278"/>
    </location>
</feature>
<protein>
    <submittedName>
        <fullName evidence="8">Efflux transporter, RND family, MFP subunit</fullName>
    </submittedName>
</protein>
<accession>D5V7Q2</accession>
<evidence type="ECO:0000256" key="1">
    <source>
        <dbReference type="ARBA" id="ARBA00009477"/>
    </source>
</evidence>
<dbReference type="AlphaFoldDB" id="D5V7Q2"/>
<evidence type="ECO:0000256" key="2">
    <source>
        <dbReference type="SAM" id="Coils"/>
    </source>
</evidence>
<dbReference type="Pfam" id="PF25944">
    <property type="entry name" value="Beta-barrel_RND"/>
    <property type="match status" value="1"/>
</dbReference>
<dbReference type="RefSeq" id="WP_013136817.1">
    <property type="nucleotide sequence ID" value="NC_014166.1"/>
</dbReference>
<dbReference type="Proteomes" id="UP000000939">
    <property type="component" value="Chromosome"/>
</dbReference>
<dbReference type="STRING" id="572480.Arnit_3024"/>
<dbReference type="GO" id="GO:0005886">
    <property type="term" value="C:plasma membrane"/>
    <property type="evidence" value="ECO:0007669"/>
    <property type="project" value="TreeGrafter"/>
</dbReference>
<comment type="similarity">
    <text evidence="1">Belongs to the membrane fusion protein (MFP) (TC 8.A.1) family.</text>
</comment>
<dbReference type="Pfam" id="PF25917">
    <property type="entry name" value="BSH_RND"/>
    <property type="match status" value="1"/>
</dbReference>
<dbReference type="GO" id="GO:0046677">
    <property type="term" value="P:response to antibiotic"/>
    <property type="evidence" value="ECO:0007669"/>
    <property type="project" value="TreeGrafter"/>
</dbReference>
<dbReference type="InterPro" id="IPR058637">
    <property type="entry name" value="YknX-like_C"/>
</dbReference>
<dbReference type="PANTHER" id="PTHR30158">
    <property type="entry name" value="ACRA/E-RELATED COMPONENT OF DRUG EFFLUX TRANSPORTER"/>
    <property type="match status" value="1"/>
</dbReference>
<dbReference type="HOGENOM" id="CLU_018816_2_1_7"/>
<dbReference type="InterPro" id="IPR058624">
    <property type="entry name" value="MdtA-like_HH"/>
</dbReference>
<dbReference type="InterPro" id="IPR058626">
    <property type="entry name" value="MdtA-like_b-barrel"/>
</dbReference>
<dbReference type="InterPro" id="IPR058625">
    <property type="entry name" value="MdtA-like_BSH"/>
</dbReference>
<feature type="domain" description="Multidrug resistance protein MdtA-like barrel-sandwich hybrid" evidence="5">
    <location>
        <begin position="53"/>
        <end position="193"/>
    </location>
</feature>
<keyword evidence="2" id="KW-0175">Coiled coil</keyword>
<dbReference type="KEGG" id="ant:Arnit_3024"/>
<feature type="signal peptide" evidence="3">
    <location>
        <begin position="1"/>
        <end position="18"/>
    </location>
</feature>
<gene>
    <name evidence="8" type="ordered locus">Arnit_3024</name>
</gene>
<dbReference type="InterPro" id="IPR006143">
    <property type="entry name" value="RND_pump_MFP"/>
</dbReference>
<dbReference type="Gene3D" id="1.10.287.470">
    <property type="entry name" value="Helix hairpin bin"/>
    <property type="match status" value="1"/>
</dbReference>
<dbReference type="EMBL" id="CP001999">
    <property type="protein sequence ID" value="ADG94672.1"/>
    <property type="molecule type" value="Genomic_DNA"/>
</dbReference>
<dbReference type="GO" id="GO:0022857">
    <property type="term" value="F:transmembrane transporter activity"/>
    <property type="evidence" value="ECO:0007669"/>
    <property type="project" value="InterPro"/>
</dbReference>
<dbReference type="Gene3D" id="2.40.30.170">
    <property type="match status" value="1"/>
</dbReference>
<dbReference type="GO" id="GO:0030313">
    <property type="term" value="C:cell envelope"/>
    <property type="evidence" value="ECO:0007669"/>
    <property type="project" value="UniProtKB-SubCell"/>
</dbReference>
<feature type="domain" description="YknX-like C-terminal permuted SH3-like" evidence="7">
    <location>
        <begin position="286"/>
        <end position="346"/>
    </location>
</feature>
<keyword evidence="9" id="KW-1185">Reference proteome</keyword>
<proteinExistence type="inferred from homology"/>
<feature type="chain" id="PRO_5003078488" evidence="3">
    <location>
        <begin position="19"/>
        <end position="357"/>
    </location>
</feature>
<name>D5V7Q2_ARCNC</name>
<dbReference type="Gene3D" id="2.40.420.20">
    <property type="match status" value="1"/>
</dbReference>
<feature type="coiled-coil region" evidence="2">
    <location>
        <begin position="86"/>
        <end position="158"/>
    </location>
</feature>
<sequence length="357" mass="39182" precursor="true">MKKILVGLFILGLNFLFAAGQQMPPLPVKAYTVNTSETIVEKDYPALIKSKSEVNIIARVPGKLVKKYFNDGDFVKKGTLLYKIEQDTYQANLNAAQAQLDKAEALLTKATKDWKRAEKLFASKSISEQSKDDYLYTYQDALADVKNYKAKVQDAKINYQYTLIRSPINGLTGKSAFDEGNYVGSNENNSKLLTITNTNPVYIEFSLPQKDIAKYLDQIKKGSVSFSISANGKTYSDGKLNFVSSKIDIATDSLLLRTTFGNKNNELIIGGYSTIEIKNIKIKNVFTIPEIAILQSANGAAVYVIENGVATIRPIKIGNLTSSGVLVKSGLKAGDKIIISNIAKVRPNAPVQIIGDK</sequence>
<dbReference type="SUPFAM" id="SSF111369">
    <property type="entry name" value="HlyD-like secretion proteins"/>
    <property type="match status" value="1"/>
</dbReference>
<dbReference type="Pfam" id="PF25876">
    <property type="entry name" value="HH_MFP_RND"/>
    <property type="match status" value="1"/>
</dbReference>
<evidence type="ECO:0000256" key="3">
    <source>
        <dbReference type="SAM" id="SignalP"/>
    </source>
</evidence>
<reference evidence="8 9" key="1">
    <citation type="journal article" date="2010" name="Stand. Genomic Sci.">
        <title>Complete genome sequence of Arcobacter nitrofigilis type strain (CI).</title>
        <authorList>
            <person name="Pati A."/>
            <person name="Gronow S."/>
            <person name="Lapidus A."/>
            <person name="Copeland A."/>
            <person name="Glavina Del Rio T."/>
            <person name="Nolan M."/>
            <person name="Lucas S."/>
            <person name="Tice H."/>
            <person name="Cheng J.F."/>
            <person name="Han C."/>
            <person name="Chertkov O."/>
            <person name="Bruce D."/>
            <person name="Tapia R."/>
            <person name="Goodwin L."/>
            <person name="Pitluck S."/>
            <person name="Liolios K."/>
            <person name="Ivanova N."/>
            <person name="Mavromatis K."/>
            <person name="Chen A."/>
            <person name="Palaniappan K."/>
            <person name="Land M."/>
            <person name="Hauser L."/>
            <person name="Chang Y.J."/>
            <person name="Jeffries C.D."/>
            <person name="Detter J.C."/>
            <person name="Rohde M."/>
            <person name="Goker M."/>
            <person name="Bristow J."/>
            <person name="Eisen J.A."/>
            <person name="Markowitz V."/>
            <person name="Hugenholtz P."/>
            <person name="Klenk H.P."/>
            <person name="Kyrpides N.C."/>
        </authorList>
    </citation>
    <scope>NUCLEOTIDE SEQUENCE [LARGE SCALE GENOMIC DNA]</scope>
    <source>
        <strain evidence="9">ATCC 33309 / DSM 7299 / CCUG 15893 / LMG 7604 / NCTC 12251 / CI</strain>
    </source>
</reference>
<evidence type="ECO:0000313" key="9">
    <source>
        <dbReference type="Proteomes" id="UP000000939"/>
    </source>
</evidence>
<evidence type="ECO:0000259" key="6">
    <source>
        <dbReference type="Pfam" id="PF25944"/>
    </source>
</evidence>
<evidence type="ECO:0000259" key="4">
    <source>
        <dbReference type="Pfam" id="PF25876"/>
    </source>
</evidence>
<keyword evidence="3" id="KW-0732">Signal</keyword>
<dbReference type="Pfam" id="PF25989">
    <property type="entry name" value="YknX_C"/>
    <property type="match status" value="1"/>
</dbReference>
<feature type="domain" description="Multidrug resistance protein MdtA-like alpha-helical hairpin" evidence="4">
    <location>
        <begin position="93"/>
        <end position="162"/>
    </location>
</feature>
<evidence type="ECO:0000313" key="8">
    <source>
        <dbReference type="EMBL" id="ADG94672.1"/>
    </source>
</evidence>
<evidence type="ECO:0000259" key="7">
    <source>
        <dbReference type="Pfam" id="PF25989"/>
    </source>
</evidence>
<dbReference type="eggNOG" id="COG0845">
    <property type="taxonomic scope" value="Bacteria"/>
</dbReference>
<evidence type="ECO:0000259" key="5">
    <source>
        <dbReference type="Pfam" id="PF25917"/>
    </source>
</evidence>
<dbReference type="OrthoDB" id="9772050at2"/>
<dbReference type="Gene3D" id="2.40.50.100">
    <property type="match status" value="1"/>
</dbReference>
<dbReference type="NCBIfam" id="TIGR01730">
    <property type="entry name" value="RND_mfp"/>
    <property type="match status" value="1"/>
</dbReference>
<organism evidence="8 9">
    <name type="scientific">Arcobacter nitrofigilis (strain ATCC 33309 / DSM 7299 / CCUG 15893 / LMG 7604 / NCTC 12251 / CI)</name>
    <name type="common">Campylobacter nitrofigilis</name>
    <dbReference type="NCBI Taxonomy" id="572480"/>
    <lineage>
        <taxon>Bacteria</taxon>
        <taxon>Pseudomonadati</taxon>
        <taxon>Campylobacterota</taxon>
        <taxon>Epsilonproteobacteria</taxon>
        <taxon>Campylobacterales</taxon>
        <taxon>Arcobacteraceae</taxon>
        <taxon>Arcobacter</taxon>
    </lineage>
</organism>